<dbReference type="EC" id="2.4.-.-" evidence="2"/>
<keyword evidence="2" id="KW-0808">Transferase</keyword>
<evidence type="ECO:0000259" key="1">
    <source>
        <dbReference type="Pfam" id="PF00535"/>
    </source>
</evidence>
<dbReference type="PANTHER" id="PTHR43685:SF2">
    <property type="entry name" value="GLYCOSYLTRANSFERASE 2-LIKE DOMAIN-CONTAINING PROTEIN"/>
    <property type="match status" value="1"/>
</dbReference>
<dbReference type="Gene3D" id="3.90.550.10">
    <property type="entry name" value="Spore Coat Polysaccharide Biosynthesis Protein SpsA, Chain A"/>
    <property type="match status" value="1"/>
</dbReference>
<gene>
    <name evidence="2" type="ORF">QGN29_01495</name>
</gene>
<dbReference type="Proteomes" id="UP001268683">
    <property type="component" value="Chromosome"/>
</dbReference>
<name>A0AA52H9Y5_9PROT</name>
<feature type="domain" description="Glycosyltransferase 2-like" evidence="1">
    <location>
        <begin position="14"/>
        <end position="123"/>
    </location>
</feature>
<dbReference type="AlphaFoldDB" id="A0AA52H9Y5"/>
<keyword evidence="3" id="KW-1185">Reference proteome</keyword>
<accession>A0AA52H9Y5</accession>
<dbReference type="Pfam" id="PF00535">
    <property type="entry name" value="Glycos_transf_2"/>
    <property type="match status" value="1"/>
</dbReference>
<dbReference type="RefSeq" id="WP_310798886.1">
    <property type="nucleotide sequence ID" value="NZ_CP123872.1"/>
</dbReference>
<reference evidence="2" key="1">
    <citation type="submission" date="2023-04" db="EMBL/GenBank/DDBJ databases">
        <title>Complete genome sequence of Temperatibacter marinus.</title>
        <authorList>
            <person name="Rong J.-C."/>
            <person name="Yi M.-L."/>
            <person name="Zhao Q."/>
        </authorList>
    </citation>
    <scope>NUCLEOTIDE SEQUENCE</scope>
    <source>
        <strain evidence="2">NBRC 110045</strain>
    </source>
</reference>
<dbReference type="KEGG" id="tmk:QGN29_01495"/>
<organism evidence="2 3">
    <name type="scientific">Temperatibacter marinus</name>
    <dbReference type="NCBI Taxonomy" id="1456591"/>
    <lineage>
        <taxon>Bacteria</taxon>
        <taxon>Pseudomonadati</taxon>
        <taxon>Pseudomonadota</taxon>
        <taxon>Alphaproteobacteria</taxon>
        <taxon>Kordiimonadales</taxon>
        <taxon>Temperatibacteraceae</taxon>
        <taxon>Temperatibacter</taxon>
    </lineage>
</organism>
<evidence type="ECO:0000313" key="2">
    <source>
        <dbReference type="EMBL" id="WND03037.1"/>
    </source>
</evidence>
<dbReference type="InterPro" id="IPR029044">
    <property type="entry name" value="Nucleotide-diphossugar_trans"/>
</dbReference>
<sequence length="339" mass="38618">MVEDQEIAVDYDFSVVITTRNRPALFKRALASVLDQKNVTFQVVVINDGSLEEHRAAYKAIIEEAPTSVSFITLDHSLQGHGAYHALNQGILAAQAEYLAFLDDDDHWTDPDYLSTSLAALTEEVKQTQQQPDMLCALQVAVDHQGEETAELLWHGLNRDRFIKNPAQHSGFYYGRPEECVDKGIFCHANTLILRRQFILDIGAFDEDLRYEGDREIYLRAIDQGARVLINDRIVSKHYIPDPGKAETVTTQQSKLIKLQYQFRLYTNLHMNARTPLIRELARIGQGDVARHLSLFLKEQGKMKVAAHYARIALMVRFSLKWMIYTVYMTGVGLFASNK</sequence>
<dbReference type="EMBL" id="CP123872">
    <property type="protein sequence ID" value="WND03037.1"/>
    <property type="molecule type" value="Genomic_DNA"/>
</dbReference>
<evidence type="ECO:0000313" key="3">
    <source>
        <dbReference type="Proteomes" id="UP001268683"/>
    </source>
</evidence>
<dbReference type="InterPro" id="IPR001173">
    <property type="entry name" value="Glyco_trans_2-like"/>
</dbReference>
<keyword evidence="2" id="KW-0328">Glycosyltransferase</keyword>
<dbReference type="SUPFAM" id="SSF53448">
    <property type="entry name" value="Nucleotide-diphospho-sugar transferases"/>
    <property type="match status" value="1"/>
</dbReference>
<dbReference type="InterPro" id="IPR050834">
    <property type="entry name" value="Glycosyltransf_2"/>
</dbReference>
<proteinExistence type="predicted"/>
<dbReference type="PANTHER" id="PTHR43685">
    <property type="entry name" value="GLYCOSYLTRANSFERASE"/>
    <property type="match status" value="1"/>
</dbReference>
<dbReference type="GO" id="GO:0016757">
    <property type="term" value="F:glycosyltransferase activity"/>
    <property type="evidence" value="ECO:0007669"/>
    <property type="project" value="UniProtKB-KW"/>
</dbReference>
<protein>
    <submittedName>
        <fullName evidence="2">Glycosyltransferase</fullName>
        <ecNumber evidence="2">2.4.-.-</ecNumber>
    </submittedName>
</protein>